<dbReference type="Pfam" id="PF00150">
    <property type="entry name" value="Cellulase"/>
    <property type="match status" value="1"/>
</dbReference>
<dbReference type="InterPro" id="IPR050386">
    <property type="entry name" value="Glycosyl_hydrolase_5"/>
</dbReference>
<dbReference type="InterPro" id="IPR017853">
    <property type="entry name" value="GH"/>
</dbReference>
<evidence type="ECO:0000256" key="6">
    <source>
        <dbReference type="ARBA" id="ARBA00023326"/>
    </source>
</evidence>
<dbReference type="PANTHER" id="PTHR31297:SF41">
    <property type="entry name" value="ENDOGLUCANASE, PUTATIVE (AFU_ORTHOLOGUE AFUA_5G01830)-RELATED"/>
    <property type="match status" value="1"/>
</dbReference>
<dbReference type="EMBL" id="MVDD01000004">
    <property type="protein sequence ID" value="PKQ63995.1"/>
    <property type="molecule type" value="Genomic_DNA"/>
</dbReference>
<proteinExistence type="inferred from homology"/>
<evidence type="ECO:0000256" key="7">
    <source>
        <dbReference type="RuleBase" id="RU361153"/>
    </source>
</evidence>
<dbReference type="InterPro" id="IPR001547">
    <property type="entry name" value="Glyco_hydro_5"/>
</dbReference>
<comment type="caution">
    <text evidence="9">The sequence shown here is derived from an EMBL/GenBank/DDBJ whole genome shotgun (WGS) entry which is preliminary data.</text>
</comment>
<dbReference type="Proteomes" id="UP000233535">
    <property type="component" value="Unassembled WGS sequence"/>
</dbReference>
<dbReference type="PANTHER" id="PTHR31297">
    <property type="entry name" value="GLUCAN ENDO-1,6-BETA-GLUCOSIDASE B"/>
    <property type="match status" value="1"/>
</dbReference>
<evidence type="ECO:0000256" key="3">
    <source>
        <dbReference type="ARBA" id="ARBA00023001"/>
    </source>
</evidence>
<evidence type="ECO:0000313" key="10">
    <source>
        <dbReference type="Proteomes" id="UP000233535"/>
    </source>
</evidence>
<comment type="similarity">
    <text evidence="1 7">Belongs to the glycosyl hydrolase 5 (cellulase A) family.</text>
</comment>
<accession>A0A2N3I0Y3</accession>
<dbReference type="GO" id="GO:0009986">
    <property type="term" value="C:cell surface"/>
    <property type="evidence" value="ECO:0007669"/>
    <property type="project" value="TreeGrafter"/>
</dbReference>
<keyword evidence="10" id="KW-1185">Reference proteome</keyword>
<evidence type="ECO:0000313" key="9">
    <source>
        <dbReference type="EMBL" id="PKQ63995.1"/>
    </source>
</evidence>
<evidence type="ECO:0000259" key="8">
    <source>
        <dbReference type="Pfam" id="PF00150"/>
    </source>
</evidence>
<feature type="domain" description="Glycoside hydrolase family 5" evidence="8">
    <location>
        <begin position="60"/>
        <end position="332"/>
    </location>
</feature>
<organism evidence="9 10">
    <name type="scientific">Labilibaculum filiforme</name>
    <dbReference type="NCBI Taxonomy" id="1940526"/>
    <lineage>
        <taxon>Bacteria</taxon>
        <taxon>Pseudomonadati</taxon>
        <taxon>Bacteroidota</taxon>
        <taxon>Bacteroidia</taxon>
        <taxon>Marinilabiliales</taxon>
        <taxon>Marinifilaceae</taxon>
        <taxon>Labilibaculum</taxon>
    </lineage>
</organism>
<reference evidence="9 10" key="1">
    <citation type="journal article" date="2017" name="Front. Microbiol.">
        <title>Labilibaculum manganireducens gen. nov., sp. nov. and Labilibaculum filiforme sp. nov., Novel Bacteroidetes Isolated from Subsurface Sediments of the Baltic Sea.</title>
        <authorList>
            <person name="Vandieken V."/>
            <person name="Marshall I.P."/>
            <person name="Niemann H."/>
            <person name="Engelen B."/>
            <person name="Cypionka H."/>
        </authorList>
    </citation>
    <scope>NUCLEOTIDE SEQUENCE [LARGE SCALE GENOMIC DNA]</scope>
    <source>
        <strain evidence="9 10">59.16B</strain>
    </source>
</reference>
<evidence type="ECO:0000256" key="1">
    <source>
        <dbReference type="ARBA" id="ARBA00005641"/>
    </source>
</evidence>
<dbReference type="GO" id="GO:0030245">
    <property type="term" value="P:cellulose catabolic process"/>
    <property type="evidence" value="ECO:0007669"/>
    <property type="project" value="UniProtKB-KW"/>
</dbReference>
<evidence type="ECO:0000256" key="2">
    <source>
        <dbReference type="ARBA" id="ARBA00022801"/>
    </source>
</evidence>
<sequence>MNIPKEAVLNADNIPLSKGIQISFATEKNSSTNLSGLDFVANMGVGWNLGNTLDSKGNDETVWGNPKASQELINAISAKGFKTLRVPATWQYHIGNAPEYTIEKEWLDRVEEVVNYGLSKDMYVILNIHHDEEWLIPTYTAVDKSKDQLGKVWTQIAERFKDYNNKLIFETLNETRLKGSAEEWNGGSAEGRDCINQFHKTSVNAIRETGSENADRYIMISSYAASSSQAAIDGLVLPSSSNLIVSIHSYFPYELCLGSGQTEWGSDADKQALDAEFDKLQQKFISKGIPVVMGEWGTTNHNNTEARIIHASYYANGCLKRGICPIWWDNGNTTEFGIINRQSLEWEFPEIANAVVNAHK</sequence>
<keyword evidence="6" id="KW-0624">Polysaccharide degradation</keyword>
<gene>
    <name evidence="9" type="ORF">BZG02_07310</name>
</gene>
<dbReference type="Gene3D" id="3.20.20.80">
    <property type="entry name" value="Glycosidases"/>
    <property type="match status" value="1"/>
</dbReference>
<keyword evidence="3" id="KW-0136">Cellulose degradation</keyword>
<evidence type="ECO:0000256" key="5">
    <source>
        <dbReference type="ARBA" id="ARBA00023295"/>
    </source>
</evidence>
<dbReference type="SUPFAM" id="SSF51445">
    <property type="entry name" value="(Trans)glycosidases"/>
    <property type="match status" value="1"/>
</dbReference>
<dbReference type="GO" id="GO:0005576">
    <property type="term" value="C:extracellular region"/>
    <property type="evidence" value="ECO:0007669"/>
    <property type="project" value="TreeGrafter"/>
</dbReference>
<dbReference type="GO" id="GO:0008422">
    <property type="term" value="F:beta-glucosidase activity"/>
    <property type="evidence" value="ECO:0007669"/>
    <property type="project" value="TreeGrafter"/>
</dbReference>
<keyword evidence="5 7" id="KW-0326">Glycosidase</keyword>
<dbReference type="AlphaFoldDB" id="A0A2N3I0Y3"/>
<keyword evidence="2 7" id="KW-0378">Hydrolase</keyword>
<evidence type="ECO:0000256" key="4">
    <source>
        <dbReference type="ARBA" id="ARBA00023277"/>
    </source>
</evidence>
<name>A0A2N3I0Y3_9BACT</name>
<keyword evidence="4" id="KW-0119">Carbohydrate metabolism</keyword>
<protein>
    <recommendedName>
        <fullName evidence="8">Glycoside hydrolase family 5 domain-containing protein</fullName>
    </recommendedName>
</protein>